<name>A0ABV0VNG9_9TELE</name>
<feature type="non-terminal residue" evidence="2">
    <location>
        <position position="1"/>
    </location>
</feature>
<dbReference type="Proteomes" id="UP001444071">
    <property type="component" value="Unassembled WGS sequence"/>
</dbReference>
<evidence type="ECO:0000313" key="3">
    <source>
        <dbReference type="Proteomes" id="UP001444071"/>
    </source>
</evidence>
<keyword evidence="1" id="KW-0472">Membrane</keyword>
<sequence length="79" mass="8371">PKHPTEEETETLGVKSPPWEAPRHVEGLLLFCPLQPRLPVGLLVLLLGVLTGPAVSSFFALGWSPLISTKGPSSDSSPS</sequence>
<evidence type="ECO:0000313" key="2">
    <source>
        <dbReference type="EMBL" id="MEQ2258669.1"/>
    </source>
</evidence>
<feature type="transmembrane region" description="Helical" evidence="1">
    <location>
        <begin position="38"/>
        <end position="61"/>
    </location>
</feature>
<protein>
    <submittedName>
        <fullName evidence="2">Uncharacterized protein</fullName>
    </submittedName>
</protein>
<keyword evidence="1" id="KW-0812">Transmembrane</keyword>
<proteinExistence type="predicted"/>
<reference evidence="2 3" key="1">
    <citation type="submission" date="2021-06" db="EMBL/GenBank/DDBJ databases">
        <authorList>
            <person name="Palmer J.M."/>
        </authorList>
    </citation>
    <scope>NUCLEOTIDE SEQUENCE [LARGE SCALE GENOMIC DNA]</scope>
    <source>
        <strain evidence="2 3">XR_2019</strain>
        <tissue evidence="2">Muscle</tissue>
    </source>
</reference>
<organism evidence="2 3">
    <name type="scientific">Xenotaenia resolanae</name>
    <dbReference type="NCBI Taxonomy" id="208358"/>
    <lineage>
        <taxon>Eukaryota</taxon>
        <taxon>Metazoa</taxon>
        <taxon>Chordata</taxon>
        <taxon>Craniata</taxon>
        <taxon>Vertebrata</taxon>
        <taxon>Euteleostomi</taxon>
        <taxon>Actinopterygii</taxon>
        <taxon>Neopterygii</taxon>
        <taxon>Teleostei</taxon>
        <taxon>Neoteleostei</taxon>
        <taxon>Acanthomorphata</taxon>
        <taxon>Ovalentaria</taxon>
        <taxon>Atherinomorphae</taxon>
        <taxon>Cyprinodontiformes</taxon>
        <taxon>Goodeidae</taxon>
        <taxon>Xenotaenia</taxon>
    </lineage>
</organism>
<evidence type="ECO:0000256" key="1">
    <source>
        <dbReference type="SAM" id="Phobius"/>
    </source>
</evidence>
<dbReference type="EMBL" id="JAHRIM010001164">
    <property type="protein sequence ID" value="MEQ2258669.1"/>
    <property type="molecule type" value="Genomic_DNA"/>
</dbReference>
<keyword evidence="1" id="KW-1133">Transmembrane helix</keyword>
<comment type="caution">
    <text evidence="2">The sequence shown here is derived from an EMBL/GenBank/DDBJ whole genome shotgun (WGS) entry which is preliminary data.</text>
</comment>
<keyword evidence="3" id="KW-1185">Reference proteome</keyword>
<gene>
    <name evidence="2" type="ORF">XENORESO_000975</name>
</gene>
<accession>A0ABV0VNG9</accession>